<evidence type="ECO:0000313" key="2">
    <source>
        <dbReference type="Proteomes" id="UP000249547"/>
    </source>
</evidence>
<gene>
    <name evidence="1" type="ORF">LX64_03333</name>
</gene>
<evidence type="ECO:0008006" key="3">
    <source>
        <dbReference type="Google" id="ProtNLM"/>
    </source>
</evidence>
<dbReference type="Gene3D" id="2.180.10.10">
    <property type="entry name" value="RHS repeat-associated core"/>
    <property type="match status" value="1"/>
</dbReference>
<dbReference type="AlphaFoldDB" id="A0A327QEX0"/>
<accession>A0A327QEX0</accession>
<evidence type="ECO:0000313" key="1">
    <source>
        <dbReference type="EMBL" id="RAJ02324.1"/>
    </source>
</evidence>
<comment type="caution">
    <text evidence="1">The sequence shown here is derived from an EMBL/GenBank/DDBJ whole genome shotgun (WGS) entry which is preliminary data.</text>
</comment>
<organism evidence="1 2">
    <name type="scientific">Chitinophaga skermanii</name>
    <dbReference type="NCBI Taxonomy" id="331697"/>
    <lineage>
        <taxon>Bacteria</taxon>
        <taxon>Pseudomonadati</taxon>
        <taxon>Bacteroidota</taxon>
        <taxon>Chitinophagia</taxon>
        <taxon>Chitinophagales</taxon>
        <taxon>Chitinophagaceae</taxon>
        <taxon>Chitinophaga</taxon>
    </lineage>
</organism>
<name>A0A327QEX0_9BACT</name>
<keyword evidence="2" id="KW-1185">Reference proteome</keyword>
<protein>
    <recommendedName>
        <fullName evidence="3">YD repeat-containing protein</fullName>
    </recommendedName>
</protein>
<reference evidence="1 2" key="1">
    <citation type="submission" date="2018-06" db="EMBL/GenBank/DDBJ databases">
        <title>Genomic Encyclopedia of Archaeal and Bacterial Type Strains, Phase II (KMG-II): from individual species to whole genera.</title>
        <authorList>
            <person name="Goeker M."/>
        </authorList>
    </citation>
    <scope>NUCLEOTIDE SEQUENCE [LARGE SCALE GENOMIC DNA]</scope>
    <source>
        <strain evidence="1 2">DSM 23857</strain>
    </source>
</reference>
<proteinExistence type="predicted"/>
<dbReference type="Proteomes" id="UP000249547">
    <property type="component" value="Unassembled WGS sequence"/>
</dbReference>
<dbReference type="EMBL" id="QLLL01000006">
    <property type="protein sequence ID" value="RAJ02324.1"/>
    <property type="molecule type" value="Genomic_DNA"/>
</dbReference>
<sequence>MVVFSAKAQYYYQDIYNTQQTSKNLLLLKSKNVSKQTVKSLDANMENDNDFYCERLLTKNYNALRSLTKSPSTGMSSMTSSFNSKGLLTRTVDSSAGSISNVKYSYDNAGRLIFVEGSSQARGEKYKVGESRQYVYDSLGLLSFMIHKKSMNPSDSTIVTFKRDEKNNIIEEMETGKNLPGARIYYKYDDQNNLTDVYRYNAARKRMLPDYMMTYDAKQQLVEMTTVNLNTGEYLIWKYQYADDGLPSREMCYGKEKELLGIIKYTYSYFK</sequence>